<dbReference type="Pfam" id="PF15717">
    <property type="entry name" value="PCM1_C"/>
    <property type="match status" value="1"/>
</dbReference>
<gene>
    <name evidence="4" type="ORF">DIABBA_LOCUS11269</name>
</gene>
<dbReference type="EMBL" id="OU898282">
    <property type="protein sequence ID" value="CAG9838372.1"/>
    <property type="molecule type" value="Genomic_DNA"/>
</dbReference>
<dbReference type="InterPro" id="IPR031446">
    <property type="entry name" value="PCM1_C"/>
</dbReference>
<dbReference type="GO" id="GO:0034451">
    <property type="term" value="C:centriolar satellite"/>
    <property type="evidence" value="ECO:0007669"/>
    <property type="project" value="TreeGrafter"/>
</dbReference>
<evidence type="ECO:0000256" key="1">
    <source>
        <dbReference type="SAM" id="Coils"/>
    </source>
</evidence>
<dbReference type="Proteomes" id="UP001153709">
    <property type="component" value="Chromosome 7"/>
</dbReference>
<feature type="coiled-coil region" evidence="1">
    <location>
        <begin position="445"/>
        <end position="476"/>
    </location>
</feature>
<reference evidence="4" key="1">
    <citation type="submission" date="2022-01" db="EMBL/GenBank/DDBJ databases">
        <authorList>
            <person name="King R."/>
        </authorList>
    </citation>
    <scope>NUCLEOTIDE SEQUENCE</scope>
</reference>
<feature type="compositionally biased region" description="Low complexity" evidence="2">
    <location>
        <begin position="37"/>
        <end position="48"/>
    </location>
</feature>
<feature type="region of interest" description="Disordered" evidence="2">
    <location>
        <begin position="411"/>
        <end position="436"/>
    </location>
</feature>
<keyword evidence="1" id="KW-0175">Coiled coil</keyword>
<keyword evidence="5" id="KW-1185">Reference proteome</keyword>
<feature type="region of interest" description="Disordered" evidence="2">
    <location>
        <begin position="1"/>
        <end position="57"/>
    </location>
</feature>
<proteinExistence type="predicted"/>
<feature type="region of interest" description="Disordered" evidence="2">
    <location>
        <begin position="973"/>
        <end position="1009"/>
    </location>
</feature>
<feature type="compositionally biased region" description="Low complexity" evidence="2">
    <location>
        <begin position="907"/>
        <end position="918"/>
    </location>
</feature>
<dbReference type="InterPro" id="IPR024138">
    <property type="entry name" value="Pericentriolar_Pcm1"/>
</dbReference>
<feature type="compositionally biased region" description="Basic and acidic residues" evidence="2">
    <location>
        <begin position="994"/>
        <end position="1003"/>
    </location>
</feature>
<feature type="compositionally biased region" description="Polar residues" evidence="2">
    <location>
        <begin position="1263"/>
        <end position="1272"/>
    </location>
</feature>
<sequence>MAEEERHPNKRSTGTVPKQRNNYNRPFNEVERLRSFSNSSSDCYPSRDSSNEVKNPRRSNKIKDLIVESTLENHNFASQIGYSALNSIGSSNPSSPTSQRNASSSTLKCDNITKCPNKKQIEDKLNQIHEYLKVTNSLMASMKKTDDQISGRIDDFPVENSFTSRKNEENVNLENVGYNLGFLKDCQQMGYPLRRKSENKRSSPGHNQSNLLLEVCNDVHTPSNKDIRNYIEFDTSSKDRSEMKKTIHSHPHVMSNQEKGLPNVDSLHNHIISMHNSHDENERLLETLDGTDSELASEHAELHKKMIELQNRKFQIDRLVAQLQSFGDTYEDTDNQFKKICAMKEQLNKLKDMLEVVKMPDNVLQNTNNPFDDRKTSCYLCSSAEQFREKDIKKPKLKSRIHNDSNMFRNANVTSRDSRPKQINTNSRERGNQVNKANMSSIAQKIALQTELECKKRELEEIMGKHKGNASNLNQDIGIDTKSEISSITNGVNDPWTSIISQESDSERFSSDDSPDAANNYSELKHNFLSLPSLNYSPSGLANSQPENSQRGNYVQQSEYQPPNGLPYVSDAHFRSNSVGATSRFKKTRRSNSEELNSNQMQKQLQMIRSMCDTLLEQQVNQENPSNMQQLRNNLISSPQPLPPAPQPQRANTGNTANPNPEVPPHWFPSNMCNNVPNDIAGYYNWLSNNTMQTQSFMLNTLNQCYQMLWMQQREMGLLKNNVTMLQERLKHCNIGPANNYSPVPVQTNSQVSPNRRIHQSEVDRKINQDAGFAMPMPDQFDCSLPNMPLNCLNNNSQLLESCLNNINVNRLNIHHNTSESSIPAHSVPNHMWSGQALNNQVVPGNRANNYWDNFRSYSRQNLLSTKNTGVLQNLPPVIDRPNFGNQPNLVINPFAFMSFSRKSNSEQDSSSTSQENTPQRTTTKDTGLETLDALSRGAHADILNNSMRNCDATEQPAKDVYHKDNTDMYFGLPSHPNTNSEPLLDHPSNAESHIPEEAKGHDEGDESVADVPQISKFDAMRESVYKEVASLISANENRPQFLIQLFRDLQMIKSDNGRFNILQSIERNVTQSSVSSSQNINKQVDQSRKYSVQSVPSLDLNTSSNASSNNEYSVYTSILQKMQVLLDHHEETMIQNQFARTLKQLLLGLECVKEISKETIFRHHLESFLNRELESHYGKRLGDVKLQLLGNIECFLIEQLGLARLADEICTSTNNHQPEPENVMISAQTADGDLAEADQSGIITEDILEEGAVGGVLEAVSQSKPMDTAENSESDLLPLPNQSRSRSTSPTRDQSSVDPQLLQL</sequence>
<evidence type="ECO:0000313" key="5">
    <source>
        <dbReference type="Proteomes" id="UP001153709"/>
    </source>
</evidence>
<feature type="region of interest" description="Disordered" evidence="2">
    <location>
        <begin position="537"/>
        <end position="602"/>
    </location>
</feature>
<feature type="compositionally biased region" description="Polar residues" evidence="2">
    <location>
        <begin position="537"/>
        <end position="561"/>
    </location>
</feature>
<dbReference type="PANTHER" id="PTHR14164">
    <property type="entry name" value="PERICENTRIOLAR MATERIAL 1-RELATED"/>
    <property type="match status" value="1"/>
</dbReference>
<evidence type="ECO:0000313" key="4">
    <source>
        <dbReference type="EMBL" id="CAG9838372.1"/>
    </source>
</evidence>
<organism evidence="4 5">
    <name type="scientific">Diabrotica balteata</name>
    <name type="common">Banded cucumber beetle</name>
    <dbReference type="NCBI Taxonomy" id="107213"/>
    <lineage>
        <taxon>Eukaryota</taxon>
        <taxon>Metazoa</taxon>
        <taxon>Ecdysozoa</taxon>
        <taxon>Arthropoda</taxon>
        <taxon>Hexapoda</taxon>
        <taxon>Insecta</taxon>
        <taxon>Pterygota</taxon>
        <taxon>Neoptera</taxon>
        <taxon>Endopterygota</taxon>
        <taxon>Coleoptera</taxon>
        <taxon>Polyphaga</taxon>
        <taxon>Cucujiformia</taxon>
        <taxon>Chrysomeloidea</taxon>
        <taxon>Chrysomelidae</taxon>
        <taxon>Galerucinae</taxon>
        <taxon>Diabroticina</taxon>
        <taxon>Diabroticites</taxon>
        <taxon>Diabrotica</taxon>
    </lineage>
</organism>
<feature type="region of interest" description="Disordered" evidence="2">
    <location>
        <begin position="1263"/>
        <end position="1305"/>
    </location>
</feature>
<dbReference type="GO" id="GO:0071539">
    <property type="term" value="P:protein localization to centrosome"/>
    <property type="evidence" value="ECO:0007669"/>
    <property type="project" value="InterPro"/>
</dbReference>
<feature type="compositionally biased region" description="Polar residues" evidence="2">
    <location>
        <begin position="1281"/>
        <end position="1305"/>
    </location>
</feature>
<feature type="region of interest" description="Disordered" evidence="2">
    <location>
        <begin position="634"/>
        <end position="665"/>
    </location>
</feature>
<evidence type="ECO:0000259" key="3">
    <source>
        <dbReference type="Pfam" id="PF15717"/>
    </source>
</evidence>
<dbReference type="PANTHER" id="PTHR14164:SF12">
    <property type="entry name" value="PERICENTRIOLAR MATERIAL 1 PROTEIN"/>
    <property type="match status" value="1"/>
</dbReference>
<dbReference type="GO" id="GO:0036064">
    <property type="term" value="C:ciliary basal body"/>
    <property type="evidence" value="ECO:0007669"/>
    <property type="project" value="TreeGrafter"/>
</dbReference>
<protein>
    <recommendedName>
        <fullName evidence="3">Pericentriolar material 1 protein C-terminal domain-containing protein</fullName>
    </recommendedName>
</protein>
<feature type="compositionally biased region" description="Polar residues" evidence="2">
    <location>
        <begin position="11"/>
        <end position="25"/>
    </location>
</feature>
<evidence type="ECO:0000256" key="2">
    <source>
        <dbReference type="SAM" id="MobiDB-lite"/>
    </source>
</evidence>
<accession>A0A9N9T418</accession>
<dbReference type="GO" id="GO:0034454">
    <property type="term" value="P:microtubule anchoring at centrosome"/>
    <property type="evidence" value="ECO:0007669"/>
    <property type="project" value="InterPro"/>
</dbReference>
<feature type="domain" description="Pericentriolar material 1 protein C-terminal" evidence="3">
    <location>
        <begin position="1015"/>
        <end position="1094"/>
    </location>
</feature>
<name>A0A9N9T418_DIABA</name>
<dbReference type="GO" id="GO:1905515">
    <property type="term" value="P:non-motile cilium assembly"/>
    <property type="evidence" value="ECO:0007669"/>
    <property type="project" value="TreeGrafter"/>
</dbReference>
<feature type="compositionally biased region" description="Polar residues" evidence="2">
    <location>
        <begin position="650"/>
        <end position="659"/>
    </location>
</feature>
<dbReference type="OrthoDB" id="2125770at2759"/>
<feature type="region of interest" description="Disordered" evidence="2">
    <location>
        <begin position="902"/>
        <end position="929"/>
    </location>
</feature>